<dbReference type="InterPro" id="IPR000640">
    <property type="entry name" value="EFG_V-like"/>
</dbReference>
<feature type="binding site" evidence="8">
    <location>
        <begin position="81"/>
        <end position="85"/>
    </location>
    <ligand>
        <name>GTP</name>
        <dbReference type="ChEBI" id="CHEBI:37565"/>
    </ligand>
</feature>
<evidence type="ECO:0000313" key="10">
    <source>
        <dbReference type="EMBL" id="PIP18664.1"/>
    </source>
</evidence>
<dbReference type="Pfam" id="PF00009">
    <property type="entry name" value="GTP_EFTU"/>
    <property type="match status" value="1"/>
</dbReference>
<dbReference type="GO" id="GO:0005737">
    <property type="term" value="C:cytoplasm"/>
    <property type="evidence" value="ECO:0007669"/>
    <property type="project" value="UniProtKB-SubCell"/>
</dbReference>
<dbReference type="NCBIfam" id="NF009381">
    <property type="entry name" value="PRK12740.1-5"/>
    <property type="match status" value="1"/>
</dbReference>
<dbReference type="SMART" id="SM00889">
    <property type="entry name" value="EFG_IV"/>
    <property type="match status" value="1"/>
</dbReference>
<evidence type="ECO:0000256" key="7">
    <source>
        <dbReference type="ARBA" id="ARBA00024731"/>
    </source>
</evidence>
<name>A0A2G9YHJ7_9BACT</name>
<dbReference type="CDD" id="cd01886">
    <property type="entry name" value="EF-G"/>
    <property type="match status" value="1"/>
</dbReference>
<dbReference type="Pfam" id="PF03764">
    <property type="entry name" value="EFG_IV"/>
    <property type="match status" value="1"/>
</dbReference>
<dbReference type="GO" id="GO:0003746">
    <property type="term" value="F:translation elongation factor activity"/>
    <property type="evidence" value="ECO:0007669"/>
    <property type="project" value="UniProtKB-UniRule"/>
</dbReference>
<dbReference type="InterPro" id="IPR041095">
    <property type="entry name" value="EFG_II"/>
</dbReference>
<evidence type="ECO:0000256" key="4">
    <source>
        <dbReference type="ARBA" id="ARBA00022768"/>
    </source>
</evidence>
<dbReference type="InterPro" id="IPR004540">
    <property type="entry name" value="Transl_elong_EFG/EF2"/>
</dbReference>
<keyword evidence="5 8" id="KW-0648">Protein biosynthesis</keyword>
<dbReference type="Pfam" id="PF00679">
    <property type="entry name" value="EFG_C"/>
    <property type="match status" value="1"/>
</dbReference>
<dbReference type="SUPFAM" id="SSF54211">
    <property type="entry name" value="Ribosomal protein S5 domain 2-like"/>
    <property type="match status" value="1"/>
</dbReference>
<protein>
    <recommendedName>
        <fullName evidence="2 8">Elongation factor G</fullName>
        <shortName evidence="8">EF-G</shortName>
    </recommendedName>
</protein>
<keyword evidence="6 8" id="KW-0342">GTP-binding</keyword>
<dbReference type="SUPFAM" id="SSF52540">
    <property type="entry name" value="P-loop containing nucleoside triphosphate hydrolases"/>
    <property type="match status" value="1"/>
</dbReference>
<proteinExistence type="inferred from homology"/>
<dbReference type="InterPro" id="IPR000795">
    <property type="entry name" value="T_Tr_GTP-bd_dom"/>
</dbReference>
<dbReference type="FunFam" id="2.40.30.10:FF:000006">
    <property type="entry name" value="Elongation factor G"/>
    <property type="match status" value="1"/>
</dbReference>
<keyword evidence="3 8" id="KW-0547">Nucleotide-binding</keyword>
<dbReference type="GO" id="GO:0032790">
    <property type="term" value="P:ribosome disassembly"/>
    <property type="evidence" value="ECO:0007669"/>
    <property type="project" value="TreeGrafter"/>
</dbReference>
<dbReference type="HAMAP" id="MF_00054_B">
    <property type="entry name" value="EF_G_EF_2_B"/>
    <property type="match status" value="1"/>
</dbReference>
<dbReference type="Gene3D" id="3.30.70.240">
    <property type="match status" value="1"/>
</dbReference>
<dbReference type="NCBIfam" id="TIGR00484">
    <property type="entry name" value="EF-G"/>
    <property type="match status" value="1"/>
</dbReference>
<evidence type="ECO:0000313" key="11">
    <source>
        <dbReference type="Proteomes" id="UP000231292"/>
    </source>
</evidence>
<dbReference type="Proteomes" id="UP000231292">
    <property type="component" value="Unassembled WGS sequence"/>
</dbReference>
<dbReference type="EMBL" id="PCRK01000182">
    <property type="protein sequence ID" value="PIP18664.1"/>
    <property type="molecule type" value="Genomic_DNA"/>
</dbReference>
<feature type="binding site" evidence="8">
    <location>
        <begin position="17"/>
        <end position="24"/>
    </location>
    <ligand>
        <name>GTP</name>
        <dbReference type="ChEBI" id="CHEBI:37565"/>
    </ligand>
</feature>
<dbReference type="PANTHER" id="PTHR43261:SF1">
    <property type="entry name" value="RIBOSOME-RELEASING FACTOR 2, MITOCHONDRIAL"/>
    <property type="match status" value="1"/>
</dbReference>
<comment type="function">
    <text evidence="7 8">Catalyzes the GTP-dependent ribosomal translocation step during translation elongation. During this step, the ribosome changes from the pre-translocational (PRE) to the post-translocational (POST) state as the newly formed A-site-bound peptidyl-tRNA and P-site-bound deacylated tRNA move to the P and E sites, respectively. Catalyzes the coordinated movement of the two tRNA molecules, the mRNA and conformational changes in the ribosome.</text>
</comment>
<dbReference type="InterPro" id="IPR004161">
    <property type="entry name" value="EFTu-like_2"/>
</dbReference>
<organism evidence="10 11">
    <name type="scientific">Candidatus Sherwoodlollariibacterium unditelluris</name>
    <dbReference type="NCBI Taxonomy" id="1974757"/>
    <lineage>
        <taxon>Bacteria</taxon>
        <taxon>Pseudomonadati</taxon>
        <taxon>Candidatus Omnitrophota</taxon>
        <taxon>Candidatus Sherwoodlollariibacterium</taxon>
    </lineage>
</organism>
<dbReference type="PROSITE" id="PS00301">
    <property type="entry name" value="G_TR_1"/>
    <property type="match status" value="1"/>
</dbReference>
<dbReference type="NCBIfam" id="TIGR00231">
    <property type="entry name" value="small_GTP"/>
    <property type="match status" value="1"/>
</dbReference>
<dbReference type="InterPro" id="IPR027417">
    <property type="entry name" value="P-loop_NTPase"/>
</dbReference>
<dbReference type="Gene3D" id="3.30.230.10">
    <property type="match status" value="1"/>
</dbReference>
<reference evidence="10 11" key="1">
    <citation type="submission" date="2017-09" db="EMBL/GenBank/DDBJ databases">
        <title>Depth-based differentiation of microbial function through sediment-hosted aquifers and enrichment of novel symbionts in the deep terrestrial subsurface.</title>
        <authorList>
            <person name="Probst A.J."/>
            <person name="Ladd B."/>
            <person name="Jarett J.K."/>
            <person name="Geller-Mcgrath D.E."/>
            <person name="Sieber C.M."/>
            <person name="Emerson J.B."/>
            <person name="Anantharaman K."/>
            <person name="Thomas B.C."/>
            <person name="Malmstrom R."/>
            <person name="Stieglmeier M."/>
            <person name="Klingl A."/>
            <person name="Woyke T."/>
            <person name="Ryan C.M."/>
            <person name="Banfield J.F."/>
        </authorList>
    </citation>
    <scope>NUCLEOTIDE SEQUENCE [LARGE SCALE GENOMIC DNA]</scope>
    <source>
        <strain evidence="10">CG23_combo_of_CG06-09_8_20_14_all_41_10</strain>
    </source>
</reference>
<feature type="domain" description="Tr-type G" evidence="9">
    <location>
        <begin position="8"/>
        <end position="282"/>
    </location>
</feature>
<dbReference type="PROSITE" id="PS51722">
    <property type="entry name" value="G_TR_2"/>
    <property type="match status" value="1"/>
</dbReference>
<dbReference type="FunFam" id="3.30.230.10:FF:000003">
    <property type="entry name" value="Elongation factor G"/>
    <property type="match status" value="1"/>
</dbReference>
<dbReference type="AlphaFoldDB" id="A0A2G9YHJ7"/>
<dbReference type="PRINTS" id="PR00315">
    <property type="entry name" value="ELONGATNFCT"/>
</dbReference>
<dbReference type="SUPFAM" id="SSF50447">
    <property type="entry name" value="Translation proteins"/>
    <property type="match status" value="1"/>
</dbReference>
<dbReference type="CDD" id="cd04088">
    <property type="entry name" value="EFG_mtEFG_II"/>
    <property type="match status" value="1"/>
</dbReference>
<sequence>MEHKVSLDKIRNIGIIAHIDAGKTTTSERILFYTGKNYKLGEVQEGTATMDWMVQEQERGITITAAATTCIWKDTHINLIDTPGHVDFTIEVERSLKVLDGAVVIFCGVGGVEPQSETVWRQADRYGVPKIAFVNKMDRAGANFLEVIDQMHKRLGANAAAIQIPFGKEADFKGVVDLIEKKLVYYKDDLGKDFELREIPAQIMPEVVKLHTLMIERLAEVDDKIMEDYLHNRETSIKDLKSAIRRSVIANKFVPVLCGSAFKNKCVQLVLDAVKDYLPSPLDLPPIKGINPETGEFEEIKVSEKAPFCALCFKVATDPYVGKINYIRVYSGTLAAGTYIYNASRRERERITKIVRMHANHQEIMDSISCGEIGAAVGLKGTKTGETLCTEKNPILIEAMRFPEPVIQQAIEPKTKDAQEKLGLALHKLEEEDPSFRVSYNQETGQTLIAGMGQLHLEIIIDRILREFNVEAQVGQPQVAYRETLTKKVRSVGKFISQTGGHGQYGHCVLEMEPQEIPGTGITFEDKIKSGAIPREFIPAVKEGVMSSAKNGVLAGYPVNDVKVVLVDGSFHEVDSSELAFKMAGSLAFSDGLRKAGPILLEPIMDIEVVIPEEFMGQVIGDLSSRRAKIVLLAQRMHLRTIRANIPLAEVFNYATIIRSLTQGRASYTMEPSFYTEVPSHIAEKIVTGFAATGSTRKSL</sequence>
<dbReference type="FunFam" id="3.30.70.870:FF:000001">
    <property type="entry name" value="Elongation factor G"/>
    <property type="match status" value="1"/>
</dbReference>
<dbReference type="Gene3D" id="3.30.70.870">
    <property type="entry name" value="Elongation Factor G (Translational Gtpase), domain 3"/>
    <property type="match status" value="1"/>
</dbReference>
<dbReference type="PANTHER" id="PTHR43261">
    <property type="entry name" value="TRANSLATION ELONGATION FACTOR G-RELATED"/>
    <property type="match status" value="1"/>
</dbReference>
<dbReference type="GO" id="GO:0003924">
    <property type="term" value="F:GTPase activity"/>
    <property type="evidence" value="ECO:0007669"/>
    <property type="project" value="InterPro"/>
</dbReference>
<dbReference type="CDD" id="cd03713">
    <property type="entry name" value="EFG_mtEFG_C"/>
    <property type="match status" value="1"/>
</dbReference>
<dbReference type="InterPro" id="IPR020568">
    <property type="entry name" value="Ribosomal_Su5_D2-typ_SF"/>
</dbReference>
<evidence type="ECO:0000256" key="8">
    <source>
        <dbReference type="HAMAP-Rule" id="MF_00054"/>
    </source>
</evidence>
<dbReference type="InterPro" id="IPR047872">
    <property type="entry name" value="EFG_IV"/>
</dbReference>
<gene>
    <name evidence="8 10" type="primary">fusA</name>
    <name evidence="10" type="ORF">COX41_07145</name>
</gene>
<dbReference type="FunFam" id="3.40.50.300:FF:000029">
    <property type="entry name" value="Elongation factor G"/>
    <property type="match status" value="1"/>
</dbReference>
<dbReference type="SMART" id="SM00838">
    <property type="entry name" value="EFG_C"/>
    <property type="match status" value="1"/>
</dbReference>
<keyword evidence="4 8" id="KW-0251">Elongation factor</keyword>
<dbReference type="GO" id="GO:0005525">
    <property type="term" value="F:GTP binding"/>
    <property type="evidence" value="ECO:0007669"/>
    <property type="project" value="UniProtKB-UniRule"/>
</dbReference>
<dbReference type="InterPro" id="IPR031157">
    <property type="entry name" value="G_TR_CS"/>
</dbReference>
<dbReference type="FunFam" id="3.30.70.240:FF:000001">
    <property type="entry name" value="Elongation factor G"/>
    <property type="match status" value="1"/>
</dbReference>
<dbReference type="InterPro" id="IPR009000">
    <property type="entry name" value="Transl_B-barrel_sf"/>
</dbReference>
<dbReference type="Pfam" id="PF14492">
    <property type="entry name" value="EFG_III"/>
    <property type="match status" value="1"/>
</dbReference>
<dbReference type="Gene3D" id="2.40.30.10">
    <property type="entry name" value="Translation factors"/>
    <property type="match status" value="1"/>
</dbReference>
<dbReference type="SUPFAM" id="SSF54980">
    <property type="entry name" value="EF-G C-terminal domain-like"/>
    <property type="match status" value="2"/>
</dbReference>
<dbReference type="InterPro" id="IPR035649">
    <property type="entry name" value="EFG_V"/>
</dbReference>
<dbReference type="InterPro" id="IPR009022">
    <property type="entry name" value="EFG_III"/>
</dbReference>
<dbReference type="Pfam" id="PF03144">
    <property type="entry name" value="GTP_EFTU_D2"/>
    <property type="match status" value="1"/>
</dbReference>
<dbReference type="InterPro" id="IPR005517">
    <property type="entry name" value="Transl_elong_EFG/EF2_IV"/>
</dbReference>
<evidence type="ECO:0000256" key="6">
    <source>
        <dbReference type="ARBA" id="ARBA00023134"/>
    </source>
</evidence>
<dbReference type="Gene3D" id="3.40.50.300">
    <property type="entry name" value="P-loop containing nucleotide triphosphate hydrolases"/>
    <property type="match status" value="1"/>
</dbReference>
<dbReference type="InterPro" id="IPR014721">
    <property type="entry name" value="Ribsml_uS5_D2-typ_fold_subgr"/>
</dbReference>
<comment type="caution">
    <text evidence="10">The sequence shown here is derived from an EMBL/GenBank/DDBJ whole genome shotgun (WGS) entry which is preliminary data.</text>
</comment>
<dbReference type="InterPro" id="IPR035647">
    <property type="entry name" value="EFG_III/V"/>
</dbReference>
<dbReference type="CDD" id="cd01434">
    <property type="entry name" value="EFG_mtEFG1_IV"/>
    <property type="match status" value="1"/>
</dbReference>
<evidence type="ECO:0000256" key="5">
    <source>
        <dbReference type="ARBA" id="ARBA00022917"/>
    </source>
</evidence>
<comment type="subcellular location">
    <subcellularLocation>
        <location evidence="8">Cytoplasm</location>
    </subcellularLocation>
</comment>
<feature type="binding site" evidence="8">
    <location>
        <begin position="135"/>
        <end position="138"/>
    </location>
    <ligand>
        <name>GTP</name>
        <dbReference type="ChEBI" id="CHEBI:37565"/>
    </ligand>
</feature>
<keyword evidence="8" id="KW-0963">Cytoplasm</keyword>
<comment type="similarity">
    <text evidence="1 8">Belongs to the TRAFAC class translation factor GTPase superfamily. Classic translation factor GTPase family. EF-G/EF-2 subfamily.</text>
</comment>
<evidence type="ECO:0000259" key="9">
    <source>
        <dbReference type="PROSITE" id="PS51722"/>
    </source>
</evidence>
<accession>A0A2G9YHJ7</accession>
<dbReference type="CDD" id="cd16262">
    <property type="entry name" value="EFG_III"/>
    <property type="match status" value="1"/>
</dbReference>
<evidence type="ECO:0000256" key="3">
    <source>
        <dbReference type="ARBA" id="ARBA00022741"/>
    </source>
</evidence>
<evidence type="ECO:0000256" key="2">
    <source>
        <dbReference type="ARBA" id="ARBA00017872"/>
    </source>
</evidence>
<dbReference type="InterPro" id="IPR005225">
    <property type="entry name" value="Small_GTP-bd"/>
</dbReference>
<evidence type="ECO:0000256" key="1">
    <source>
        <dbReference type="ARBA" id="ARBA00005870"/>
    </source>
</evidence>